<comment type="subcellular location">
    <subcellularLocation>
        <location evidence="1">Cell outer membrane</location>
    </subcellularLocation>
</comment>
<dbReference type="OrthoDB" id="905812at2"/>
<dbReference type="Gene3D" id="2.60.40.1120">
    <property type="entry name" value="Carboxypeptidase-like, regulatory domain"/>
    <property type="match status" value="1"/>
</dbReference>
<sequence length="812" mass="91162">MKKYFLPIIRAVMLLILPACAFSQTTRKLSGTVSDSSKPLALTTVRIFKKNNTIPLQTTLSTENGSFQLNKPDTGSYTLSFTHTGFVEMRVMVNVTMKEGDIQIDPVQLSKVTGLLKEVVVSAQRPMVEQSDDKIVFNVEDDPTNKTETAIDILRKTPFITVDGEDNIRVNGKSNFRVLLNGRETSMFARNVKEALRGFPGALISKIEVITTPSAKYDGEGIGGLINIITKKKVAGYNGSLNTFSRTSDKLNNFSINGNAKMGKVGLSLFFNTGFADPALQHNTNTTTPFTQNIYSKRTLDGDQYASSKWSFGNAELSWELDSLNTLSLYTNIDSWMNKTISDQTITTEFTAQPSTVSYYHLNNKINNPGVNVGSDYIRKFKKNKEREFSLRFLGEFGKNDAQLNSFQDNPGTDRYLVNNSYAINNQYTLQADNSIPIKKNGKLEGGVKAILRRASSDFKSLIKYNEGESYKTNFTNTDYFKYAQDVISLYSMYNLKLKKSSLRIGARVEYTNVNGDFTSSKTKVNNSYTTLLPNIQFTNRVSQVSTLVFTYTKRLQRPYIWDLNPFVYNNDSLNITFGNPDLGPQTAHALSAQLRLAKGNTFAGINIEGSYSNNKILQYSSFDPQTGITKTTSLNIGKEFQSSLNLNFSTKITPKWNLFVNGSLRYATVKNNSDASQSNNGFGCNFNLNTSYRFSEKFTISSYLGLWQEPQTIQTTYPFNTWHNVAFNYKVFKNKINISLRAVNYTEKTHDFKNITKDKNFYNTNITRQIRRGGVLALSWNFGKLSENVSKKKGVNNDDLLTKPASSSGGN</sequence>
<keyword evidence="2" id="KW-0472">Membrane</keyword>
<gene>
    <name evidence="6" type="ORF">D3H65_05635</name>
</gene>
<dbReference type="InterPro" id="IPR041700">
    <property type="entry name" value="OMP_b-brl_3"/>
</dbReference>
<dbReference type="KEGG" id="pseg:D3H65_05635"/>
<dbReference type="AlphaFoldDB" id="A0A3B7MJR6"/>
<keyword evidence="6" id="KW-0675">Receptor</keyword>
<accession>A0A3B7MJR6</accession>
<proteinExistence type="predicted"/>
<dbReference type="EMBL" id="CP032157">
    <property type="protein sequence ID" value="AXY73489.1"/>
    <property type="molecule type" value="Genomic_DNA"/>
</dbReference>
<evidence type="ECO:0000313" key="7">
    <source>
        <dbReference type="Proteomes" id="UP000263900"/>
    </source>
</evidence>
<evidence type="ECO:0000313" key="6">
    <source>
        <dbReference type="EMBL" id="AXY73489.1"/>
    </source>
</evidence>
<organism evidence="6 7">
    <name type="scientific">Paraflavitalea soli</name>
    <dbReference type="NCBI Taxonomy" id="2315862"/>
    <lineage>
        <taxon>Bacteria</taxon>
        <taxon>Pseudomonadati</taxon>
        <taxon>Bacteroidota</taxon>
        <taxon>Chitinophagia</taxon>
        <taxon>Chitinophagales</taxon>
        <taxon>Chitinophagaceae</taxon>
        <taxon>Paraflavitalea</taxon>
    </lineage>
</organism>
<dbReference type="SUPFAM" id="SSF56935">
    <property type="entry name" value="Porins"/>
    <property type="match status" value="1"/>
</dbReference>
<dbReference type="GO" id="GO:0030246">
    <property type="term" value="F:carbohydrate binding"/>
    <property type="evidence" value="ECO:0007669"/>
    <property type="project" value="InterPro"/>
</dbReference>
<dbReference type="RefSeq" id="WP_119049327.1">
    <property type="nucleotide sequence ID" value="NZ_CP032157.1"/>
</dbReference>
<dbReference type="PANTHER" id="PTHR40980">
    <property type="entry name" value="PLUG DOMAIN-CONTAINING PROTEIN"/>
    <property type="match status" value="1"/>
</dbReference>
<dbReference type="InterPro" id="IPR013784">
    <property type="entry name" value="Carb-bd-like_fold"/>
</dbReference>
<evidence type="ECO:0000259" key="5">
    <source>
        <dbReference type="Pfam" id="PF14905"/>
    </source>
</evidence>
<dbReference type="InterPro" id="IPR036942">
    <property type="entry name" value="Beta-barrel_TonB_sf"/>
</dbReference>
<feature type="signal peptide" evidence="4">
    <location>
        <begin position="1"/>
        <end position="21"/>
    </location>
</feature>
<dbReference type="Gene3D" id="2.40.170.20">
    <property type="entry name" value="TonB-dependent receptor, beta-barrel domain"/>
    <property type="match status" value="1"/>
</dbReference>
<dbReference type="SUPFAM" id="SSF49452">
    <property type="entry name" value="Starch-binding domain-like"/>
    <property type="match status" value="1"/>
</dbReference>
<dbReference type="Gene3D" id="2.170.130.10">
    <property type="entry name" value="TonB-dependent receptor, plug domain"/>
    <property type="match status" value="1"/>
</dbReference>
<dbReference type="GO" id="GO:0009279">
    <property type="term" value="C:cell outer membrane"/>
    <property type="evidence" value="ECO:0007669"/>
    <property type="project" value="UniProtKB-SubCell"/>
</dbReference>
<keyword evidence="3" id="KW-0998">Cell outer membrane</keyword>
<feature type="chain" id="PRO_5017741623" evidence="4">
    <location>
        <begin position="22"/>
        <end position="812"/>
    </location>
</feature>
<evidence type="ECO:0000256" key="1">
    <source>
        <dbReference type="ARBA" id="ARBA00004442"/>
    </source>
</evidence>
<evidence type="ECO:0000256" key="4">
    <source>
        <dbReference type="SAM" id="SignalP"/>
    </source>
</evidence>
<protein>
    <submittedName>
        <fullName evidence="6">TonB-dependent receptor</fullName>
    </submittedName>
</protein>
<name>A0A3B7MJR6_9BACT</name>
<dbReference type="PANTHER" id="PTHR40980:SF4">
    <property type="entry name" value="TONB-DEPENDENT RECEPTOR-LIKE BETA-BARREL DOMAIN-CONTAINING PROTEIN"/>
    <property type="match status" value="1"/>
</dbReference>
<evidence type="ECO:0000256" key="3">
    <source>
        <dbReference type="ARBA" id="ARBA00023237"/>
    </source>
</evidence>
<dbReference type="Proteomes" id="UP000263900">
    <property type="component" value="Chromosome"/>
</dbReference>
<dbReference type="Pfam" id="PF13715">
    <property type="entry name" value="CarbopepD_reg_2"/>
    <property type="match status" value="1"/>
</dbReference>
<feature type="domain" description="Outer membrane protein beta-barrel" evidence="5">
    <location>
        <begin position="380"/>
        <end position="772"/>
    </location>
</feature>
<reference evidence="6 7" key="1">
    <citation type="submission" date="2018-09" db="EMBL/GenBank/DDBJ databases">
        <title>Genome sequencing of strain 6GH32-13.</title>
        <authorList>
            <person name="Weon H.-Y."/>
            <person name="Heo J."/>
            <person name="Kwon S.-W."/>
        </authorList>
    </citation>
    <scope>NUCLEOTIDE SEQUENCE [LARGE SCALE GENOMIC DNA]</scope>
    <source>
        <strain evidence="6 7">5GH32-13</strain>
    </source>
</reference>
<keyword evidence="4" id="KW-0732">Signal</keyword>
<keyword evidence="7" id="KW-1185">Reference proteome</keyword>
<evidence type="ECO:0000256" key="2">
    <source>
        <dbReference type="ARBA" id="ARBA00023136"/>
    </source>
</evidence>
<dbReference type="InterPro" id="IPR037066">
    <property type="entry name" value="Plug_dom_sf"/>
</dbReference>
<dbReference type="Pfam" id="PF14905">
    <property type="entry name" value="OMP_b-brl_3"/>
    <property type="match status" value="1"/>
</dbReference>